<evidence type="ECO:0000256" key="3">
    <source>
        <dbReference type="ARBA" id="ARBA00022723"/>
    </source>
</evidence>
<evidence type="ECO:0000256" key="4">
    <source>
        <dbReference type="ARBA" id="ARBA00022833"/>
    </source>
</evidence>
<dbReference type="PIRSF" id="PIRSF004761">
    <property type="entry name" value="Hydrgn_mat_HypA"/>
    <property type="match status" value="1"/>
</dbReference>
<dbReference type="InterPro" id="IPR000688">
    <property type="entry name" value="HypA/HybF"/>
</dbReference>
<dbReference type="RefSeq" id="WP_229812898.1">
    <property type="nucleotide sequence ID" value="NZ_BMRE01000022.1"/>
</dbReference>
<sequence>MHELSITQEVVAAITARLPDTRITVVRLEIGKLSGVVADSVRFCFDLVTEGTAVEGAALVIEEPAGRARCRACVHEYEAEWLVVLCPECGSAAAEVLSGNELRITSVEVSRECAAPADALRTR</sequence>
<dbReference type="Proteomes" id="UP000649573">
    <property type="component" value="Unassembled WGS sequence"/>
</dbReference>
<feature type="binding site" evidence="5">
    <location>
        <position position="73"/>
    </location>
    <ligand>
        <name>Zn(2+)</name>
        <dbReference type="ChEBI" id="CHEBI:29105"/>
    </ligand>
</feature>
<comment type="caution">
    <text evidence="6">The sequence shown here is derived from an EMBL/GenBank/DDBJ whole genome shotgun (WGS) entry which is preliminary data.</text>
</comment>
<dbReference type="PANTHER" id="PTHR34535">
    <property type="entry name" value="HYDROGENASE MATURATION FACTOR HYPA"/>
    <property type="match status" value="1"/>
</dbReference>
<evidence type="ECO:0000256" key="2">
    <source>
        <dbReference type="ARBA" id="ARBA00022596"/>
    </source>
</evidence>
<evidence type="ECO:0000256" key="1">
    <source>
        <dbReference type="ARBA" id="ARBA00010748"/>
    </source>
</evidence>
<evidence type="ECO:0000313" key="6">
    <source>
        <dbReference type="EMBL" id="GGU50262.1"/>
    </source>
</evidence>
<organism evidence="6 7">
    <name type="scientific">Lentzea flava</name>
    <dbReference type="NCBI Taxonomy" id="103732"/>
    <lineage>
        <taxon>Bacteria</taxon>
        <taxon>Bacillati</taxon>
        <taxon>Actinomycetota</taxon>
        <taxon>Actinomycetes</taxon>
        <taxon>Pseudonocardiales</taxon>
        <taxon>Pseudonocardiaceae</taxon>
        <taxon>Lentzea</taxon>
    </lineage>
</organism>
<protein>
    <recommendedName>
        <fullName evidence="5">Hydrogenase maturation factor HypA</fullName>
    </recommendedName>
</protein>
<dbReference type="Gene3D" id="3.30.2320.80">
    <property type="match status" value="1"/>
</dbReference>
<dbReference type="PANTHER" id="PTHR34535:SF3">
    <property type="entry name" value="HYDROGENASE MATURATION FACTOR HYPA"/>
    <property type="match status" value="1"/>
</dbReference>
<feature type="binding site" evidence="5">
    <location>
        <position position="2"/>
    </location>
    <ligand>
        <name>Ni(2+)</name>
        <dbReference type="ChEBI" id="CHEBI:49786"/>
    </ligand>
</feature>
<evidence type="ECO:0000313" key="7">
    <source>
        <dbReference type="Proteomes" id="UP000649573"/>
    </source>
</evidence>
<proteinExistence type="inferred from homology"/>
<dbReference type="NCBIfam" id="TIGR00100">
    <property type="entry name" value="hypA"/>
    <property type="match status" value="1"/>
</dbReference>
<accession>A0ABQ2URH1</accession>
<dbReference type="Pfam" id="PF01155">
    <property type="entry name" value="HypA"/>
    <property type="match status" value="1"/>
</dbReference>
<dbReference type="InterPro" id="IPR020538">
    <property type="entry name" value="Hydgase_Ni_incorp_HypA/HybF_CS"/>
</dbReference>
<feature type="binding site" evidence="5">
    <location>
        <position position="70"/>
    </location>
    <ligand>
        <name>Zn(2+)</name>
        <dbReference type="ChEBI" id="CHEBI:29105"/>
    </ligand>
</feature>
<keyword evidence="4 5" id="KW-0862">Zinc</keyword>
<gene>
    <name evidence="5 6" type="primary">hypA</name>
    <name evidence="6" type="ORF">GCM10010178_48760</name>
</gene>
<name>A0ABQ2URH1_9PSEU</name>
<reference evidence="7" key="1">
    <citation type="journal article" date="2019" name="Int. J. Syst. Evol. Microbiol.">
        <title>The Global Catalogue of Microorganisms (GCM) 10K type strain sequencing project: providing services to taxonomists for standard genome sequencing and annotation.</title>
        <authorList>
            <consortium name="The Broad Institute Genomics Platform"/>
            <consortium name="The Broad Institute Genome Sequencing Center for Infectious Disease"/>
            <person name="Wu L."/>
            <person name="Ma J."/>
        </authorList>
    </citation>
    <scope>NUCLEOTIDE SEQUENCE [LARGE SCALE GENOMIC DNA]</scope>
    <source>
        <strain evidence="7">JCM 3296</strain>
    </source>
</reference>
<dbReference type="PROSITE" id="PS01249">
    <property type="entry name" value="HYPA"/>
    <property type="match status" value="1"/>
</dbReference>
<keyword evidence="7" id="KW-1185">Reference proteome</keyword>
<dbReference type="HAMAP" id="MF_00213">
    <property type="entry name" value="HypA_HybF"/>
    <property type="match status" value="1"/>
</dbReference>
<feature type="binding site" evidence="5">
    <location>
        <position position="89"/>
    </location>
    <ligand>
        <name>Zn(2+)</name>
        <dbReference type="ChEBI" id="CHEBI:29105"/>
    </ligand>
</feature>
<comment type="function">
    <text evidence="5">Involved in the maturation of [NiFe] hydrogenases. Required for nickel insertion into the metal center of the hydrogenase.</text>
</comment>
<evidence type="ECO:0000256" key="5">
    <source>
        <dbReference type="HAMAP-Rule" id="MF_00213"/>
    </source>
</evidence>
<dbReference type="EMBL" id="BMRE01000022">
    <property type="protein sequence ID" value="GGU50262.1"/>
    <property type="molecule type" value="Genomic_DNA"/>
</dbReference>
<feature type="binding site" evidence="5">
    <location>
        <position position="86"/>
    </location>
    <ligand>
        <name>Zn(2+)</name>
        <dbReference type="ChEBI" id="CHEBI:29105"/>
    </ligand>
</feature>
<comment type="similarity">
    <text evidence="1 5">Belongs to the HypA/HybF family.</text>
</comment>
<keyword evidence="3 5" id="KW-0479">Metal-binding</keyword>
<keyword evidence="2 5" id="KW-0533">Nickel</keyword>